<evidence type="ECO:0000313" key="1">
    <source>
        <dbReference type="EMBL" id="MFC7012085.1"/>
    </source>
</evidence>
<name>A0ABW2DW64_9ACTN</name>
<dbReference type="Proteomes" id="UP001596409">
    <property type="component" value="Unassembled WGS sequence"/>
</dbReference>
<protein>
    <submittedName>
        <fullName evidence="1">Uncharacterized protein</fullName>
    </submittedName>
</protein>
<dbReference type="RefSeq" id="WP_229880343.1">
    <property type="nucleotide sequence ID" value="NZ_BMWA01000001.1"/>
</dbReference>
<sequence length="82" mass="9136">MESTASSVDYRRGILSELSSILEAAVDDKRLARNPMQLHPAEGEEDPYRRRALSVAEEMQRHVEAFSPVEVGLPWGKPDAEG</sequence>
<gene>
    <name evidence="1" type="ORF">ACFQMH_10290</name>
</gene>
<reference evidence="2" key="1">
    <citation type="journal article" date="2019" name="Int. J. Syst. Evol. Microbiol.">
        <title>The Global Catalogue of Microorganisms (GCM) 10K type strain sequencing project: providing services to taxonomists for standard genome sequencing and annotation.</title>
        <authorList>
            <consortium name="The Broad Institute Genomics Platform"/>
            <consortium name="The Broad Institute Genome Sequencing Center for Infectious Disease"/>
            <person name="Wu L."/>
            <person name="Ma J."/>
        </authorList>
    </citation>
    <scope>NUCLEOTIDE SEQUENCE [LARGE SCALE GENOMIC DNA]</scope>
    <source>
        <strain evidence="2">JCM 4855</strain>
    </source>
</reference>
<dbReference type="EMBL" id="JBHSYM010000023">
    <property type="protein sequence ID" value="MFC7012085.1"/>
    <property type="molecule type" value="Genomic_DNA"/>
</dbReference>
<keyword evidence="2" id="KW-1185">Reference proteome</keyword>
<proteinExistence type="predicted"/>
<accession>A0ABW2DW64</accession>
<comment type="caution">
    <text evidence="1">The sequence shown here is derived from an EMBL/GenBank/DDBJ whole genome shotgun (WGS) entry which is preliminary data.</text>
</comment>
<evidence type="ECO:0000313" key="2">
    <source>
        <dbReference type="Proteomes" id="UP001596409"/>
    </source>
</evidence>
<organism evidence="1 2">
    <name type="scientific">Streptomyces viridiviolaceus</name>
    <dbReference type="NCBI Taxonomy" id="68282"/>
    <lineage>
        <taxon>Bacteria</taxon>
        <taxon>Bacillati</taxon>
        <taxon>Actinomycetota</taxon>
        <taxon>Actinomycetes</taxon>
        <taxon>Kitasatosporales</taxon>
        <taxon>Streptomycetaceae</taxon>
        <taxon>Streptomyces</taxon>
    </lineage>
</organism>